<keyword evidence="6 7" id="KW-0472">Membrane</keyword>
<feature type="transmembrane region" description="Helical" evidence="7">
    <location>
        <begin position="79"/>
        <end position="99"/>
    </location>
</feature>
<reference evidence="9 10" key="1">
    <citation type="submission" date="2015-08" db="EMBL/GenBank/DDBJ databases">
        <title>Genomes of Paenibacillus riograndensis.</title>
        <authorList>
            <person name="Sant'Anna F.H."/>
            <person name="Souza R."/>
            <person name="Ambrosini A."/>
            <person name="Bach E."/>
            <person name="Fernandes G."/>
            <person name="Balsanelli E."/>
            <person name="Baura V.A."/>
            <person name="Pedrosa F.O."/>
            <person name="Souza E.M."/>
            <person name="Passaglia L."/>
        </authorList>
    </citation>
    <scope>NUCLEOTIDE SEQUENCE [LARGE SCALE GENOMIC DNA]</scope>
    <source>
        <strain evidence="9 10">CAS34</strain>
    </source>
</reference>
<feature type="transmembrane region" description="Helical" evidence="7">
    <location>
        <begin position="12"/>
        <end position="35"/>
    </location>
</feature>
<dbReference type="GO" id="GO:0055085">
    <property type="term" value="P:transmembrane transport"/>
    <property type="evidence" value="ECO:0007669"/>
    <property type="project" value="InterPro"/>
</dbReference>
<evidence type="ECO:0000256" key="3">
    <source>
        <dbReference type="ARBA" id="ARBA00022475"/>
    </source>
</evidence>
<evidence type="ECO:0000256" key="1">
    <source>
        <dbReference type="ARBA" id="ARBA00004651"/>
    </source>
</evidence>
<dbReference type="PANTHER" id="PTHR43744:SF9">
    <property type="entry name" value="POLYGALACTURONAN_RHAMNOGALACTURONAN TRANSPORT SYSTEM PERMEASE PROTEIN YTCP"/>
    <property type="match status" value="1"/>
</dbReference>
<dbReference type="Pfam" id="PF00528">
    <property type="entry name" value="BPD_transp_1"/>
    <property type="match status" value="1"/>
</dbReference>
<dbReference type="Proteomes" id="UP000070475">
    <property type="component" value="Unassembled WGS sequence"/>
</dbReference>
<dbReference type="EMBL" id="LIRB01000132">
    <property type="protein sequence ID" value="KWX76192.1"/>
    <property type="molecule type" value="Genomic_DNA"/>
</dbReference>
<keyword evidence="10" id="KW-1185">Reference proteome</keyword>
<dbReference type="SUPFAM" id="SSF161098">
    <property type="entry name" value="MetI-like"/>
    <property type="match status" value="1"/>
</dbReference>
<dbReference type="Gene3D" id="1.10.3720.10">
    <property type="entry name" value="MetI-like"/>
    <property type="match status" value="1"/>
</dbReference>
<evidence type="ECO:0000256" key="2">
    <source>
        <dbReference type="ARBA" id="ARBA00022448"/>
    </source>
</evidence>
<dbReference type="InterPro" id="IPR000515">
    <property type="entry name" value="MetI-like"/>
</dbReference>
<dbReference type="PROSITE" id="PS50928">
    <property type="entry name" value="ABC_TM1"/>
    <property type="match status" value="1"/>
</dbReference>
<keyword evidence="5 7" id="KW-1133">Transmembrane helix</keyword>
<feature type="transmembrane region" description="Helical" evidence="7">
    <location>
        <begin position="111"/>
        <end position="130"/>
    </location>
</feature>
<dbReference type="CDD" id="cd06261">
    <property type="entry name" value="TM_PBP2"/>
    <property type="match status" value="1"/>
</dbReference>
<keyword evidence="2 7" id="KW-0813">Transport</keyword>
<dbReference type="RefSeq" id="WP_060861181.1">
    <property type="nucleotide sequence ID" value="NZ_LIRB01000132.1"/>
</dbReference>
<dbReference type="OrthoDB" id="9810086at2"/>
<evidence type="ECO:0000256" key="5">
    <source>
        <dbReference type="ARBA" id="ARBA00022989"/>
    </source>
</evidence>
<proteinExistence type="inferred from homology"/>
<evidence type="ECO:0000313" key="10">
    <source>
        <dbReference type="Proteomes" id="UP000070475"/>
    </source>
</evidence>
<dbReference type="AlphaFoldDB" id="A0A132TY22"/>
<evidence type="ECO:0000256" key="6">
    <source>
        <dbReference type="ARBA" id="ARBA00023136"/>
    </source>
</evidence>
<feature type="transmembrane region" description="Helical" evidence="7">
    <location>
        <begin position="183"/>
        <end position="205"/>
    </location>
</feature>
<dbReference type="PANTHER" id="PTHR43744">
    <property type="entry name" value="ABC TRANSPORTER PERMEASE PROTEIN MG189-RELATED-RELATED"/>
    <property type="match status" value="1"/>
</dbReference>
<comment type="subcellular location">
    <subcellularLocation>
        <location evidence="1 7">Cell membrane</location>
        <topology evidence="1 7">Multi-pass membrane protein</topology>
    </subcellularLocation>
</comment>
<gene>
    <name evidence="9" type="ORF">AMQ84_16005</name>
</gene>
<feature type="transmembrane region" description="Helical" evidence="7">
    <location>
        <begin position="258"/>
        <end position="277"/>
    </location>
</feature>
<protein>
    <submittedName>
        <fullName evidence="9">Sugar ABC transporter permease</fullName>
    </submittedName>
</protein>
<dbReference type="PATRIC" id="fig|483937.3.peg.1645"/>
<evidence type="ECO:0000259" key="8">
    <source>
        <dbReference type="PROSITE" id="PS50928"/>
    </source>
</evidence>
<keyword evidence="3" id="KW-1003">Cell membrane</keyword>
<evidence type="ECO:0000256" key="7">
    <source>
        <dbReference type="RuleBase" id="RU363032"/>
    </source>
</evidence>
<dbReference type="InterPro" id="IPR035906">
    <property type="entry name" value="MetI-like_sf"/>
</dbReference>
<feature type="domain" description="ABC transmembrane type-1" evidence="8">
    <location>
        <begin position="75"/>
        <end position="277"/>
    </location>
</feature>
<organism evidence="9 10">
    <name type="scientific">Paenibacillus riograndensis</name>
    <dbReference type="NCBI Taxonomy" id="483937"/>
    <lineage>
        <taxon>Bacteria</taxon>
        <taxon>Bacillati</taxon>
        <taxon>Bacillota</taxon>
        <taxon>Bacilli</taxon>
        <taxon>Bacillales</taxon>
        <taxon>Paenibacillaceae</taxon>
        <taxon>Paenibacillus</taxon>
        <taxon>Paenibacillus sonchi group</taxon>
    </lineage>
</organism>
<sequence>MIKTSLGERVFDICNVIVMVLMIILTLYPMLYILFSSLSEGNRLISFDGILLWPQGFSLEGYKAVLNNPVILSGFKNTFFILVVGLGINMTLTSLGAYFLSREGVLLQKPIMFFIVFTMFFQGGLVPFYLIVKSYGLLDSLWALILPTAVSTFNLIIMRTYFMAIPKELEESAFLDGAGHFTILFRIFLPLSMPVVAVLILYYGVGHWNSWFNAMIFLRDQDLFPIQLVVRNIILENDNASMLGTTTLIQSRDVAETLKYAAIIVTTAPILLLYPFLQKYFVKGVMVGALKG</sequence>
<accession>A0A132TY22</accession>
<feature type="transmembrane region" description="Helical" evidence="7">
    <location>
        <begin position="142"/>
        <end position="162"/>
    </location>
</feature>
<keyword evidence="4 7" id="KW-0812">Transmembrane</keyword>
<dbReference type="GO" id="GO:0005886">
    <property type="term" value="C:plasma membrane"/>
    <property type="evidence" value="ECO:0007669"/>
    <property type="project" value="UniProtKB-SubCell"/>
</dbReference>
<evidence type="ECO:0000313" key="9">
    <source>
        <dbReference type="EMBL" id="KWX76192.1"/>
    </source>
</evidence>
<evidence type="ECO:0000256" key="4">
    <source>
        <dbReference type="ARBA" id="ARBA00022692"/>
    </source>
</evidence>
<name>A0A132TY22_9BACL</name>
<comment type="caution">
    <text evidence="9">The sequence shown here is derived from an EMBL/GenBank/DDBJ whole genome shotgun (WGS) entry which is preliminary data.</text>
</comment>
<comment type="similarity">
    <text evidence="7">Belongs to the binding-protein-dependent transport system permease family.</text>
</comment>